<dbReference type="Proteomes" id="UP000199568">
    <property type="component" value="Unassembled WGS sequence"/>
</dbReference>
<feature type="transmembrane region" description="Helical" evidence="7">
    <location>
        <begin position="611"/>
        <end position="635"/>
    </location>
</feature>
<dbReference type="RefSeq" id="WP_090441998.1">
    <property type="nucleotide sequence ID" value="NZ_FOHU01000005.1"/>
</dbReference>
<feature type="domain" description="Major facilitator superfamily (MFS) profile" evidence="8">
    <location>
        <begin position="406"/>
        <end position="790"/>
    </location>
</feature>
<evidence type="ECO:0000256" key="5">
    <source>
        <dbReference type="ARBA" id="ARBA00022989"/>
    </source>
</evidence>
<dbReference type="GO" id="GO:0022857">
    <property type="term" value="F:transmembrane transporter activity"/>
    <property type="evidence" value="ECO:0007669"/>
    <property type="project" value="InterPro"/>
</dbReference>
<evidence type="ECO:0000313" key="10">
    <source>
        <dbReference type="Proteomes" id="UP000199568"/>
    </source>
</evidence>
<feature type="transmembrane region" description="Helical" evidence="7">
    <location>
        <begin position="563"/>
        <end position="587"/>
    </location>
</feature>
<feature type="transmembrane region" description="Helical" evidence="7">
    <location>
        <begin position="182"/>
        <end position="202"/>
    </location>
</feature>
<evidence type="ECO:0000313" key="9">
    <source>
        <dbReference type="EMBL" id="SET17856.1"/>
    </source>
</evidence>
<organism evidence="9 10">
    <name type="scientific">Natronincola peptidivorans</name>
    <dbReference type="NCBI Taxonomy" id="426128"/>
    <lineage>
        <taxon>Bacteria</taxon>
        <taxon>Bacillati</taxon>
        <taxon>Bacillota</taxon>
        <taxon>Clostridia</taxon>
        <taxon>Peptostreptococcales</taxon>
        <taxon>Natronincolaceae</taxon>
        <taxon>Natronincola</taxon>
    </lineage>
</organism>
<protein>
    <submittedName>
        <fullName evidence="9">Predicted arabinose efflux permease, MFS family</fullName>
    </submittedName>
</protein>
<dbReference type="PROSITE" id="PS50850">
    <property type="entry name" value="MFS"/>
    <property type="match status" value="1"/>
</dbReference>
<feature type="transmembrane region" description="Helical" evidence="7">
    <location>
        <begin position="498"/>
        <end position="517"/>
    </location>
</feature>
<dbReference type="OrthoDB" id="1679175at2"/>
<dbReference type="STRING" id="426128.SAMN05660297_01622"/>
<gene>
    <name evidence="9" type="ORF">SAMN05660297_01622</name>
</gene>
<dbReference type="PANTHER" id="PTHR43124:SF3">
    <property type="entry name" value="CHLORAMPHENICOL EFFLUX PUMP RV0191"/>
    <property type="match status" value="1"/>
</dbReference>
<keyword evidence="5 7" id="KW-1133">Transmembrane helix</keyword>
<proteinExistence type="predicted"/>
<dbReference type="EMBL" id="FOHU01000005">
    <property type="protein sequence ID" value="SET17856.1"/>
    <property type="molecule type" value="Genomic_DNA"/>
</dbReference>
<dbReference type="GO" id="GO:0005886">
    <property type="term" value="C:plasma membrane"/>
    <property type="evidence" value="ECO:0007669"/>
    <property type="project" value="UniProtKB-SubCell"/>
</dbReference>
<reference evidence="9 10" key="1">
    <citation type="submission" date="2016-10" db="EMBL/GenBank/DDBJ databases">
        <authorList>
            <person name="de Groot N.N."/>
        </authorList>
    </citation>
    <scope>NUCLEOTIDE SEQUENCE [LARGE SCALE GENOMIC DNA]</scope>
    <source>
        <strain evidence="9 10">DSM 18979</strain>
    </source>
</reference>
<dbReference type="Gene3D" id="1.20.1250.20">
    <property type="entry name" value="MFS general substrate transporter like domains"/>
    <property type="match status" value="1"/>
</dbReference>
<feature type="transmembrane region" description="Helical" evidence="7">
    <location>
        <begin position="214"/>
        <end position="232"/>
    </location>
</feature>
<keyword evidence="6 7" id="KW-0472">Membrane</keyword>
<evidence type="ECO:0000256" key="3">
    <source>
        <dbReference type="ARBA" id="ARBA00022475"/>
    </source>
</evidence>
<keyword evidence="4 7" id="KW-0812">Transmembrane</keyword>
<feature type="transmembrane region" description="Helical" evidence="7">
    <location>
        <begin position="354"/>
        <end position="380"/>
    </location>
</feature>
<evidence type="ECO:0000256" key="6">
    <source>
        <dbReference type="ARBA" id="ARBA00023136"/>
    </source>
</evidence>
<evidence type="ECO:0000256" key="4">
    <source>
        <dbReference type="ARBA" id="ARBA00022692"/>
    </source>
</evidence>
<dbReference type="SUPFAM" id="SSF103473">
    <property type="entry name" value="MFS general substrate transporter"/>
    <property type="match status" value="1"/>
</dbReference>
<feature type="transmembrane region" description="Helical" evidence="7">
    <location>
        <begin position="702"/>
        <end position="725"/>
    </location>
</feature>
<evidence type="ECO:0000256" key="1">
    <source>
        <dbReference type="ARBA" id="ARBA00004651"/>
    </source>
</evidence>
<keyword evidence="10" id="KW-1185">Reference proteome</keyword>
<dbReference type="PANTHER" id="PTHR43124">
    <property type="entry name" value="PURINE EFFLUX PUMP PBUE"/>
    <property type="match status" value="1"/>
</dbReference>
<dbReference type="CDD" id="cd17325">
    <property type="entry name" value="MFS_MdtG_SLC18_like"/>
    <property type="match status" value="1"/>
</dbReference>
<name>A0A1I0CFG9_9FIRM</name>
<sequence length="804" mass="89146">MTTKIKKVRSTLTIVFLLLIVLALGFTGILNINSFQQNYTESLVSSYAVVGRETVRKIEYAEKYGKPLDNFLGIEELLGEVKTELPEVDNVYIVLRDGSYVYDIHGTVREEQRPIYELTIAPKFNAYSSDSYQMVLEDQKYHLMLPIKDKEGNPIGNMDIVFDKEVIDLATKDYVRSLINSLVILAGISVLLLVFLNNFVSITTKEGKIDRKRILAMILVLLGATQIIYGFINYSVLRRAYIDIATENTTMVSRIIQNDIESVVNKGVPYRKLYNLDDYMNNIIHVVPEIGEINIVSHDNEVLFRTSDTTVENNQIIQSSFSYQLPLIEDTENVRAFLNAELSESYLKSRMQEVILDILTILITSIFFMVEITFFMLMIFKKQLGDEDTAAEDEENQDDREVDTGIVRPLTFILFIALFMPSAFIPVMMKEIYRPILGLSETVILGLPLSSNFLFGAVATILAGRVIDRKGWKMAFLIGAVFFSVGTFLSGITNDPSIFIFARGIAGAGYGFTLMAVRGFILANPLKKTEGFSALNSGLYSGINCGVVIGAMLADRIGFSKVFYISVIVMMLAVAFALIFVPNVAAVKKSSEGDQKSQGLSIKSFLANRQVFSYFLLILIPTAICSMFLDYFFPIYAQGAGVSVSNIGRAFLLHGLCIVYLGPMLSQYTGKYFGHKRSMLIAYALVIGGTMTFALNGSLTTAFIAVVLLGIADSFGLVAQTNYFLGLKASIDFGQGQALGYYSNVKKIGQMLGPMIFGSVLVFGNKTGVGLIAAACFGALILFFFISSYKDPVEGKEEYKVKES</sequence>
<feature type="transmembrane region" description="Helical" evidence="7">
    <location>
        <begin position="678"/>
        <end position="696"/>
    </location>
</feature>
<feature type="transmembrane region" description="Helical" evidence="7">
    <location>
        <begin position="769"/>
        <end position="786"/>
    </location>
</feature>
<dbReference type="Pfam" id="PF07690">
    <property type="entry name" value="MFS_1"/>
    <property type="match status" value="1"/>
</dbReference>
<comment type="subcellular location">
    <subcellularLocation>
        <location evidence="1">Cell membrane</location>
        <topology evidence="1">Multi-pass membrane protein</topology>
    </subcellularLocation>
</comment>
<keyword evidence="3" id="KW-1003">Cell membrane</keyword>
<feature type="transmembrane region" description="Helical" evidence="7">
    <location>
        <begin position="538"/>
        <end position="557"/>
    </location>
</feature>
<feature type="transmembrane region" description="Helical" evidence="7">
    <location>
        <begin position="449"/>
        <end position="467"/>
    </location>
</feature>
<dbReference type="InterPro" id="IPR050189">
    <property type="entry name" value="MFS_Efflux_Transporters"/>
</dbReference>
<keyword evidence="2" id="KW-0813">Transport</keyword>
<feature type="transmembrane region" description="Helical" evidence="7">
    <location>
        <begin position="410"/>
        <end position="429"/>
    </location>
</feature>
<dbReference type="InterPro" id="IPR011701">
    <property type="entry name" value="MFS"/>
</dbReference>
<feature type="transmembrane region" description="Helical" evidence="7">
    <location>
        <begin position="647"/>
        <end position="666"/>
    </location>
</feature>
<dbReference type="InterPro" id="IPR036259">
    <property type="entry name" value="MFS_trans_sf"/>
</dbReference>
<dbReference type="InterPro" id="IPR020846">
    <property type="entry name" value="MFS_dom"/>
</dbReference>
<feature type="transmembrane region" description="Helical" evidence="7">
    <location>
        <begin position="474"/>
        <end position="492"/>
    </location>
</feature>
<evidence type="ECO:0000259" key="8">
    <source>
        <dbReference type="PROSITE" id="PS50850"/>
    </source>
</evidence>
<accession>A0A1I0CFG9</accession>
<dbReference type="AlphaFoldDB" id="A0A1I0CFG9"/>
<evidence type="ECO:0000256" key="7">
    <source>
        <dbReference type="SAM" id="Phobius"/>
    </source>
</evidence>
<evidence type="ECO:0000256" key="2">
    <source>
        <dbReference type="ARBA" id="ARBA00022448"/>
    </source>
</evidence>